<dbReference type="OMA" id="AAWPHAI"/>
<dbReference type="InterPro" id="IPR032675">
    <property type="entry name" value="LRR_dom_sf"/>
</dbReference>
<dbReference type="VEuPathDB" id="FungiDB:SPRG_07630"/>
<dbReference type="EMBL" id="KK583220">
    <property type="protein sequence ID" value="KDO26916.1"/>
    <property type="molecule type" value="Genomic_DNA"/>
</dbReference>
<keyword evidence="3" id="KW-1185">Reference proteome</keyword>
<keyword evidence="1" id="KW-0472">Membrane</keyword>
<dbReference type="Gene3D" id="3.80.10.10">
    <property type="entry name" value="Ribonuclease Inhibitor"/>
    <property type="match status" value="1"/>
</dbReference>
<keyword evidence="1" id="KW-1133">Transmembrane helix</keyword>
<name>A0A067CK47_SAPPC</name>
<feature type="transmembrane region" description="Helical" evidence="1">
    <location>
        <begin position="31"/>
        <end position="51"/>
    </location>
</feature>
<dbReference type="GeneID" id="24129886"/>
<keyword evidence="1" id="KW-0812">Transmembrane</keyword>
<dbReference type="RefSeq" id="XP_012202298.1">
    <property type="nucleotide sequence ID" value="XM_012346908.1"/>
</dbReference>
<protein>
    <recommendedName>
        <fullName evidence="4">F-box domain-containing protein</fullName>
    </recommendedName>
</protein>
<organism evidence="2 3">
    <name type="scientific">Saprolegnia parasitica (strain CBS 223.65)</name>
    <dbReference type="NCBI Taxonomy" id="695850"/>
    <lineage>
        <taxon>Eukaryota</taxon>
        <taxon>Sar</taxon>
        <taxon>Stramenopiles</taxon>
        <taxon>Oomycota</taxon>
        <taxon>Saprolegniomycetes</taxon>
        <taxon>Saprolegniales</taxon>
        <taxon>Saprolegniaceae</taxon>
        <taxon>Saprolegnia</taxon>
    </lineage>
</organism>
<evidence type="ECO:0000313" key="3">
    <source>
        <dbReference type="Proteomes" id="UP000030745"/>
    </source>
</evidence>
<dbReference type="AlphaFoldDB" id="A0A067CK47"/>
<evidence type="ECO:0000313" key="2">
    <source>
        <dbReference type="EMBL" id="KDO26916.1"/>
    </source>
</evidence>
<sequence>MQARNGLTPALALDHVILLIVRRLYFPRDVVAFLSVLPSLDAPLAALLWLLTSSLPFKKRWPMPALEKLGPQHMSLAFAALPVIPSIQIRSLGAFQRALGGRYDNLGAFAAAWPHAIASITQDVDRSNLVVFRSLFQHCSQLGDVSIDADLFANVLPSLPSSVRHVSIYHDTAADEDTGVVWRLATPLQAWLSTGRKKKSVTIRCALALDDAAAVANVLATASSLSALDMQSSELVDALVASERSLPHLTRFTISHPSVNMAIQLLARLDLATLTRLDVQTMVDDLGELLPLLSTMPRLQELRLSYGRLCKTSLALANATPRLRELTLNGVLVASDDALEELLQWTCGLQQLRSVACDGMRFDGTDLSILQSALNHWINASGVTDVCLSDCKLGREGVNMVAAVLEASPRSSALERLDLRSNGIDLGSVRTLTSAAAHLVDTRIILGMLTETYDAITSVAELACGTHIVHQQGRGYILYSPQT</sequence>
<evidence type="ECO:0000256" key="1">
    <source>
        <dbReference type="SAM" id="Phobius"/>
    </source>
</evidence>
<dbReference type="SUPFAM" id="SSF52047">
    <property type="entry name" value="RNI-like"/>
    <property type="match status" value="1"/>
</dbReference>
<dbReference type="OrthoDB" id="6479713at2759"/>
<dbReference type="KEGG" id="spar:SPRG_07630"/>
<feature type="non-terminal residue" evidence="2">
    <location>
        <position position="1"/>
    </location>
</feature>
<gene>
    <name evidence="2" type="ORF">SPRG_07630</name>
</gene>
<accession>A0A067CK47</accession>
<reference evidence="2 3" key="1">
    <citation type="journal article" date="2013" name="PLoS Genet.">
        <title>Distinctive expansion of potential virulence genes in the genome of the oomycete fish pathogen Saprolegnia parasitica.</title>
        <authorList>
            <person name="Jiang R.H."/>
            <person name="de Bruijn I."/>
            <person name="Haas B.J."/>
            <person name="Belmonte R."/>
            <person name="Lobach L."/>
            <person name="Christie J."/>
            <person name="van den Ackerveken G."/>
            <person name="Bottin A."/>
            <person name="Bulone V."/>
            <person name="Diaz-Moreno S.M."/>
            <person name="Dumas B."/>
            <person name="Fan L."/>
            <person name="Gaulin E."/>
            <person name="Govers F."/>
            <person name="Grenville-Briggs L.J."/>
            <person name="Horner N.R."/>
            <person name="Levin J.Z."/>
            <person name="Mammella M."/>
            <person name="Meijer H.J."/>
            <person name="Morris P."/>
            <person name="Nusbaum C."/>
            <person name="Oome S."/>
            <person name="Phillips A.J."/>
            <person name="van Rooyen D."/>
            <person name="Rzeszutek E."/>
            <person name="Saraiva M."/>
            <person name="Secombes C.J."/>
            <person name="Seidl M.F."/>
            <person name="Snel B."/>
            <person name="Stassen J.H."/>
            <person name="Sykes S."/>
            <person name="Tripathy S."/>
            <person name="van den Berg H."/>
            <person name="Vega-Arreguin J.C."/>
            <person name="Wawra S."/>
            <person name="Young S.K."/>
            <person name="Zeng Q."/>
            <person name="Dieguez-Uribeondo J."/>
            <person name="Russ C."/>
            <person name="Tyler B.M."/>
            <person name="van West P."/>
        </authorList>
    </citation>
    <scope>NUCLEOTIDE SEQUENCE [LARGE SCALE GENOMIC DNA]</scope>
    <source>
        <strain evidence="2 3">CBS 223.65</strain>
    </source>
</reference>
<evidence type="ECO:0008006" key="4">
    <source>
        <dbReference type="Google" id="ProtNLM"/>
    </source>
</evidence>
<dbReference type="Proteomes" id="UP000030745">
    <property type="component" value="Unassembled WGS sequence"/>
</dbReference>
<proteinExistence type="predicted"/>